<name>A0A7V7PMB1_9HYPH</name>
<sequence length="90" mass="9345">MAASATSSPSKTEPRPTPSSTRACIRRRSGSATASEQRLPSRQAEATKPAFFVGLLDFLLANEADLIDFAGAAGLDPAKIGRARDALAQG</sequence>
<feature type="compositionally biased region" description="Polar residues" evidence="1">
    <location>
        <begin position="30"/>
        <end position="40"/>
    </location>
</feature>
<dbReference type="AlphaFoldDB" id="A0A7V7PMB1"/>
<reference evidence="2 3" key="1">
    <citation type="submission" date="2019-09" db="EMBL/GenBank/DDBJ databases">
        <title>YIM 132180 draft genome.</title>
        <authorList>
            <person name="Zhang K."/>
        </authorList>
    </citation>
    <scope>NUCLEOTIDE SEQUENCE [LARGE SCALE GENOMIC DNA]</scope>
    <source>
        <strain evidence="2 3">YIM 132180</strain>
    </source>
</reference>
<proteinExistence type="predicted"/>
<comment type="caution">
    <text evidence="2">The sequence shown here is derived from an EMBL/GenBank/DDBJ whole genome shotgun (WGS) entry which is preliminary data.</text>
</comment>
<feature type="region of interest" description="Disordered" evidence="1">
    <location>
        <begin position="1"/>
        <end position="44"/>
    </location>
</feature>
<protein>
    <submittedName>
        <fullName evidence="2">DUF3572 family protein</fullName>
    </submittedName>
</protein>
<evidence type="ECO:0000256" key="1">
    <source>
        <dbReference type="SAM" id="MobiDB-lite"/>
    </source>
</evidence>
<dbReference type="InterPro" id="IPR021955">
    <property type="entry name" value="DUF3572"/>
</dbReference>
<feature type="compositionally biased region" description="Polar residues" evidence="1">
    <location>
        <begin position="1"/>
        <end position="11"/>
    </location>
</feature>
<dbReference type="EMBL" id="VZDO01000014">
    <property type="protein sequence ID" value="KAB0678045.1"/>
    <property type="molecule type" value="Genomic_DNA"/>
</dbReference>
<dbReference type="RefSeq" id="WP_150971553.1">
    <property type="nucleotide sequence ID" value="NZ_VZDO01000014.1"/>
</dbReference>
<accession>A0A7V7PMB1</accession>
<gene>
    <name evidence="2" type="ORF">F6X38_16600</name>
</gene>
<evidence type="ECO:0000313" key="2">
    <source>
        <dbReference type="EMBL" id="KAB0678045.1"/>
    </source>
</evidence>
<keyword evidence="3" id="KW-1185">Reference proteome</keyword>
<organism evidence="2 3">
    <name type="scientific">Plantimonas leprariae</name>
    <dbReference type="NCBI Taxonomy" id="2615207"/>
    <lineage>
        <taxon>Bacteria</taxon>
        <taxon>Pseudomonadati</taxon>
        <taxon>Pseudomonadota</taxon>
        <taxon>Alphaproteobacteria</taxon>
        <taxon>Hyphomicrobiales</taxon>
        <taxon>Aurantimonadaceae</taxon>
        <taxon>Plantimonas</taxon>
    </lineage>
</organism>
<evidence type="ECO:0000313" key="3">
    <source>
        <dbReference type="Proteomes" id="UP000432089"/>
    </source>
</evidence>
<dbReference type="Pfam" id="PF12096">
    <property type="entry name" value="DUF3572"/>
    <property type="match status" value="1"/>
</dbReference>
<dbReference type="Proteomes" id="UP000432089">
    <property type="component" value="Unassembled WGS sequence"/>
</dbReference>